<reference evidence="1 2" key="1">
    <citation type="journal article" date="2017" name="Nature">
        <title>The Apostasia genome and the evolution of orchids.</title>
        <authorList>
            <person name="Zhang G.Q."/>
            <person name="Liu K.W."/>
            <person name="Li Z."/>
            <person name="Lohaus R."/>
            <person name="Hsiao Y.Y."/>
            <person name="Niu S.C."/>
            <person name="Wang J.Y."/>
            <person name="Lin Y.C."/>
            <person name="Xu Q."/>
            <person name="Chen L.J."/>
            <person name="Yoshida K."/>
            <person name="Fujiwara S."/>
            <person name="Wang Z.W."/>
            <person name="Zhang Y.Q."/>
            <person name="Mitsuda N."/>
            <person name="Wang M."/>
            <person name="Liu G.H."/>
            <person name="Pecoraro L."/>
            <person name="Huang H.X."/>
            <person name="Xiao X.J."/>
            <person name="Lin M."/>
            <person name="Wu X.Y."/>
            <person name="Wu W.L."/>
            <person name="Chen Y.Y."/>
            <person name="Chang S.B."/>
            <person name="Sakamoto S."/>
            <person name="Ohme-Takagi M."/>
            <person name="Yagi M."/>
            <person name="Zeng S.J."/>
            <person name="Shen C.Y."/>
            <person name="Yeh C.M."/>
            <person name="Luo Y.B."/>
            <person name="Tsai W.C."/>
            <person name="Van de Peer Y."/>
            <person name="Liu Z.J."/>
        </authorList>
    </citation>
    <scope>NUCLEOTIDE SEQUENCE [LARGE SCALE GENOMIC DNA]</scope>
    <source>
        <strain evidence="2">cv. Shenzhen</strain>
        <tissue evidence="1">Stem</tissue>
    </source>
</reference>
<evidence type="ECO:0000313" key="2">
    <source>
        <dbReference type="Proteomes" id="UP000236161"/>
    </source>
</evidence>
<dbReference type="Proteomes" id="UP000236161">
    <property type="component" value="Unassembled WGS sequence"/>
</dbReference>
<evidence type="ECO:0000313" key="1">
    <source>
        <dbReference type="EMBL" id="PKA50364.1"/>
    </source>
</evidence>
<dbReference type="AlphaFoldDB" id="A0A2I0A498"/>
<protein>
    <submittedName>
        <fullName evidence="1">Uncharacterized protein</fullName>
    </submittedName>
</protein>
<dbReference type="EMBL" id="KZ452026">
    <property type="protein sequence ID" value="PKA50364.1"/>
    <property type="molecule type" value="Genomic_DNA"/>
</dbReference>
<accession>A0A2I0A498</accession>
<organism evidence="1 2">
    <name type="scientific">Apostasia shenzhenica</name>
    <dbReference type="NCBI Taxonomy" id="1088818"/>
    <lineage>
        <taxon>Eukaryota</taxon>
        <taxon>Viridiplantae</taxon>
        <taxon>Streptophyta</taxon>
        <taxon>Embryophyta</taxon>
        <taxon>Tracheophyta</taxon>
        <taxon>Spermatophyta</taxon>
        <taxon>Magnoliopsida</taxon>
        <taxon>Liliopsida</taxon>
        <taxon>Asparagales</taxon>
        <taxon>Orchidaceae</taxon>
        <taxon>Apostasioideae</taxon>
        <taxon>Apostasia</taxon>
    </lineage>
</organism>
<gene>
    <name evidence="1" type="ORF">AXF42_Ash013453</name>
</gene>
<proteinExistence type="predicted"/>
<name>A0A2I0A498_9ASPA</name>
<sequence>MNCVGNVTWQKFARRVSPTFSFLSSGQYVYSSISKSPREAFLGYFVEEPPSAWSLLFIPMDPMTTKESVGHFLA</sequence>
<keyword evidence="2" id="KW-1185">Reference proteome</keyword>